<dbReference type="OMA" id="TWSIVDE"/>
<keyword evidence="3" id="KW-0645">Protease</keyword>
<dbReference type="GO" id="GO:0004252">
    <property type="term" value="F:serine-type endopeptidase activity"/>
    <property type="evidence" value="ECO:0007669"/>
    <property type="project" value="UniProtKB-EC"/>
</dbReference>
<evidence type="ECO:0000256" key="5">
    <source>
        <dbReference type="ARBA" id="ARBA00022825"/>
    </source>
</evidence>
<comment type="function">
    <text evidence="8">Protease involved in the C-terminal processing of the chloroplastic D1 protein of photosystem II. This proteolytic processing is necessary to allow the light-driven assembly of the tetranuclear manganese cluster, which is responsible for photosynthetic water oxidation.</text>
</comment>
<dbReference type="Pfam" id="PF17820">
    <property type="entry name" value="PDZ_6"/>
    <property type="match status" value="1"/>
</dbReference>
<dbReference type="GO" id="GO:0006508">
    <property type="term" value="P:proteolysis"/>
    <property type="evidence" value="ECO:0007669"/>
    <property type="project" value="UniProtKB-KW"/>
</dbReference>
<evidence type="ECO:0000256" key="3">
    <source>
        <dbReference type="ARBA" id="ARBA00022670"/>
    </source>
</evidence>
<evidence type="ECO:0000256" key="4">
    <source>
        <dbReference type="ARBA" id="ARBA00022801"/>
    </source>
</evidence>
<comment type="similarity">
    <text evidence="2">Belongs to the peptidase S41A family.</text>
</comment>
<dbReference type="InterPro" id="IPR036034">
    <property type="entry name" value="PDZ_sf"/>
</dbReference>
<dbReference type="GO" id="GO:0009543">
    <property type="term" value="C:chloroplast thylakoid lumen"/>
    <property type="evidence" value="ECO:0007669"/>
    <property type="project" value="UniProtKB-SubCell"/>
</dbReference>
<dbReference type="SUPFAM" id="SSF50156">
    <property type="entry name" value="PDZ domain-like"/>
    <property type="match status" value="1"/>
</dbReference>
<evidence type="ECO:0000256" key="2">
    <source>
        <dbReference type="ARBA" id="ARBA00009179"/>
    </source>
</evidence>
<evidence type="ECO:0000313" key="12">
    <source>
        <dbReference type="Proteomes" id="UP000053144"/>
    </source>
</evidence>
<dbReference type="InterPro" id="IPR041489">
    <property type="entry name" value="PDZ_6"/>
</dbReference>
<keyword evidence="6" id="KW-0793">Thylakoid</keyword>
<dbReference type="EMBL" id="CM003371">
    <property type="protein sequence ID" value="KOM30817.1"/>
    <property type="molecule type" value="Genomic_DNA"/>
</dbReference>
<name>A0A0L9TK46_PHAAN</name>
<dbReference type="InterPro" id="IPR029045">
    <property type="entry name" value="ClpP/crotonase-like_dom_sf"/>
</dbReference>
<dbReference type="PROSITE" id="PS50106">
    <property type="entry name" value="PDZ"/>
    <property type="match status" value="1"/>
</dbReference>
<dbReference type="SUPFAM" id="SSF52096">
    <property type="entry name" value="ClpP/crotonase"/>
    <property type="match status" value="1"/>
</dbReference>
<evidence type="ECO:0000256" key="8">
    <source>
        <dbReference type="ARBA" id="ARBA00060065"/>
    </source>
</evidence>
<dbReference type="AlphaFoldDB" id="A0A0L9TK46"/>
<evidence type="ECO:0000256" key="1">
    <source>
        <dbReference type="ARBA" id="ARBA00004456"/>
    </source>
</evidence>
<keyword evidence="4" id="KW-0378">Hydrolase</keyword>
<feature type="domain" description="PDZ" evidence="10">
    <location>
        <begin position="149"/>
        <end position="219"/>
    </location>
</feature>
<dbReference type="InterPro" id="IPR005151">
    <property type="entry name" value="Tail-specific_protease"/>
</dbReference>
<dbReference type="SMART" id="SM00245">
    <property type="entry name" value="TSPc"/>
    <property type="match status" value="1"/>
</dbReference>
<sequence>MSGYLCLKLSPPPSPSPPPPSTLSKHHLPLRNSLLGAALSFGLLFSFPSVSALQLPSQPCPHRQPAQETLQTSPEVVTNQGLVEEAWQIVNDTFLDTGRHRWSQDTWQLKREAILSNSIQTRSKAHQIIKRMLSSLGDPYTRFLSPDEFSKMARYDMTGVGINLKEVPDENGNLRLEVLGIILDGPAHSAGVRQGDEILAVNNMEVKGKSAFEVSSLLQGPSGTSVTIQVKHGYCGPVESIEVQRQLVARTPVFYRLEQLDSGGTPVGYIRLKEFNALARKDLVIAMKRLQDMGASYFILDLRDNLGGLVQAGIEIAKLFLNEGDTVIYTVGRDPQLQKAIVSDTSPLIQAPVVENYKKFIEMLSIAVGTLSDIASARILKMIKEFHEIPQRAHSRYTSVEETLPSELDRDNVLPLDLEIVWLGGASKKVLVNDKTASASEIVASALHDNCRAVLVGKRTYGKGLIQSVFELDDGSGVVITVGKYVTPHHKDINGNGIEPDFQKLPAWDDISQYIKKCSMPQQG</sequence>
<dbReference type="Gramene" id="KOM30817">
    <property type="protein sequence ID" value="KOM30817"/>
    <property type="gene ID" value="LR48_Vigan01g037200"/>
</dbReference>
<dbReference type="Gene3D" id="3.90.226.10">
    <property type="entry name" value="2-enoyl-CoA Hydratase, Chain A, domain 1"/>
    <property type="match status" value="1"/>
</dbReference>
<protein>
    <recommendedName>
        <fullName evidence="9">C-terminal processing peptidase</fullName>
        <ecNumber evidence="9">3.4.21.102</ecNumber>
    </recommendedName>
</protein>
<comment type="catalytic activity">
    <reaction evidence="7">
        <text>The enzyme shows specific recognition of a C-terminal tripeptide, Xaa-Yaa-Zaa, in which Xaa is preferably Ala or Leu, Yaa is preferably Ala or Tyr, and Zaa is preferably Ala, but then cleaves at a variable distance from the C-terminus. A typical cleavage is -Ala-Ala-|-Arg-Ala-Ala-Lys-Glu-Asn-Tyr-Ala-Leu-Ala-Ala.</text>
        <dbReference type="EC" id="3.4.21.102"/>
    </reaction>
</comment>
<dbReference type="SMART" id="SM00228">
    <property type="entry name" value="PDZ"/>
    <property type="match status" value="1"/>
</dbReference>
<organism evidence="11 12">
    <name type="scientific">Phaseolus angularis</name>
    <name type="common">Azuki bean</name>
    <name type="synonym">Vigna angularis</name>
    <dbReference type="NCBI Taxonomy" id="3914"/>
    <lineage>
        <taxon>Eukaryota</taxon>
        <taxon>Viridiplantae</taxon>
        <taxon>Streptophyta</taxon>
        <taxon>Embryophyta</taxon>
        <taxon>Tracheophyta</taxon>
        <taxon>Spermatophyta</taxon>
        <taxon>Magnoliopsida</taxon>
        <taxon>eudicotyledons</taxon>
        <taxon>Gunneridae</taxon>
        <taxon>Pentapetalae</taxon>
        <taxon>rosids</taxon>
        <taxon>fabids</taxon>
        <taxon>Fabales</taxon>
        <taxon>Fabaceae</taxon>
        <taxon>Papilionoideae</taxon>
        <taxon>50 kb inversion clade</taxon>
        <taxon>NPAAA clade</taxon>
        <taxon>indigoferoid/millettioid clade</taxon>
        <taxon>Phaseoleae</taxon>
        <taxon>Vigna</taxon>
    </lineage>
</organism>
<evidence type="ECO:0000256" key="7">
    <source>
        <dbReference type="ARBA" id="ARBA00051784"/>
    </source>
</evidence>
<accession>A0A0L9TK46</accession>
<dbReference type="InterPro" id="IPR001478">
    <property type="entry name" value="PDZ"/>
</dbReference>
<reference evidence="12" key="1">
    <citation type="journal article" date="2015" name="Proc. Natl. Acad. Sci. U.S.A.">
        <title>Genome sequencing of adzuki bean (Vigna angularis) provides insight into high starch and low fat accumulation and domestication.</title>
        <authorList>
            <person name="Yang K."/>
            <person name="Tian Z."/>
            <person name="Chen C."/>
            <person name="Luo L."/>
            <person name="Zhao B."/>
            <person name="Wang Z."/>
            <person name="Yu L."/>
            <person name="Li Y."/>
            <person name="Sun Y."/>
            <person name="Li W."/>
            <person name="Chen Y."/>
            <person name="Li Y."/>
            <person name="Zhang Y."/>
            <person name="Ai D."/>
            <person name="Zhao J."/>
            <person name="Shang C."/>
            <person name="Ma Y."/>
            <person name="Wu B."/>
            <person name="Wang M."/>
            <person name="Gao L."/>
            <person name="Sun D."/>
            <person name="Zhang P."/>
            <person name="Guo F."/>
            <person name="Wang W."/>
            <person name="Li Y."/>
            <person name="Wang J."/>
            <person name="Varshney R.K."/>
            <person name="Wang J."/>
            <person name="Ling H.Q."/>
            <person name="Wan P."/>
        </authorList>
    </citation>
    <scope>NUCLEOTIDE SEQUENCE</scope>
    <source>
        <strain evidence="12">cv. Jingnong 6</strain>
    </source>
</reference>
<comment type="subcellular location">
    <subcellularLocation>
        <location evidence="1">Plastid</location>
        <location evidence="1">Chloroplast thylakoid lumen</location>
    </subcellularLocation>
</comment>
<dbReference type="Pfam" id="PF03572">
    <property type="entry name" value="Peptidase_S41"/>
    <property type="match status" value="1"/>
</dbReference>
<dbReference type="EC" id="3.4.21.102" evidence="9"/>
<dbReference type="Gene3D" id="3.30.750.44">
    <property type="match status" value="1"/>
</dbReference>
<evidence type="ECO:0000256" key="9">
    <source>
        <dbReference type="ARBA" id="ARBA00066637"/>
    </source>
</evidence>
<dbReference type="Proteomes" id="UP000053144">
    <property type="component" value="Chromosome 1"/>
</dbReference>
<proteinExistence type="inferred from homology"/>
<dbReference type="PANTHER" id="PTHR32060:SF31">
    <property type="entry name" value="CARBOXYL-TERMINAL-PROCESSING PEPTIDASE 1, CHLOROPLASTIC"/>
    <property type="match status" value="1"/>
</dbReference>
<evidence type="ECO:0000313" key="11">
    <source>
        <dbReference type="EMBL" id="KOM30817.1"/>
    </source>
</evidence>
<dbReference type="FunFam" id="2.30.42.10:FF:000146">
    <property type="entry name" value="Carboxyl-terminal-processing peptidase 1, chloroplastic"/>
    <property type="match status" value="1"/>
</dbReference>
<dbReference type="FunFam" id="3.30.750.44:FF:000002">
    <property type="entry name" value="carboxyl-terminal-processing peptidase 2, chloroplastic"/>
    <property type="match status" value="1"/>
</dbReference>
<dbReference type="Gene3D" id="2.30.42.10">
    <property type="match status" value="1"/>
</dbReference>
<evidence type="ECO:0000256" key="6">
    <source>
        <dbReference type="ARBA" id="ARBA00023078"/>
    </source>
</evidence>
<dbReference type="PANTHER" id="PTHR32060">
    <property type="entry name" value="TAIL-SPECIFIC PROTEASE"/>
    <property type="match status" value="1"/>
</dbReference>
<keyword evidence="5" id="KW-0720">Serine protease</keyword>
<dbReference type="CDD" id="cd06782">
    <property type="entry name" value="cpPDZ_CPP-like"/>
    <property type="match status" value="1"/>
</dbReference>
<gene>
    <name evidence="11" type="ORF">LR48_Vigan01g037200</name>
</gene>
<evidence type="ECO:0000259" key="10">
    <source>
        <dbReference type="PROSITE" id="PS50106"/>
    </source>
</evidence>
<dbReference type="InterPro" id="IPR004447">
    <property type="entry name" value="Peptidase_S41A"/>
</dbReference>
<dbReference type="CDD" id="cd07560">
    <property type="entry name" value="Peptidase_S41_CPP"/>
    <property type="match status" value="1"/>
</dbReference>